<proteinExistence type="predicted"/>
<evidence type="ECO:0000313" key="2">
    <source>
        <dbReference type="Proteomes" id="UP000150550"/>
    </source>
</evidence>
<reference evidence="1 2" key="1">
    <citation type="submission" date="2014-11" db="EMBL/GenBank/DDBJ databases">
        <title>Analysis of complete genome sequence of novel adenoviruses in Antarctic penguin.</title>
        <authorList>
            <person name="Lee S.-Y."/>
            <person name="Song J.-W."/>
        </authorList>
    </citation>
    <scope>NUCLEOTIDE SEQUENCE [LARGE SCALE GENOMIC DNA]</scope>
    <source>
        <strain evidence="1">CSPAdV_2</strain>
    </source>
</reference>
<dbReference type="KEGG" id="vg:39105712"/>
<name>A0A161CBA0_9ADEN</name>
<evidence type="ECO:0000313" key="1">
    <source>
        <dbReference type="EMBL" id="ALB78156.1"/>
    </source>
</evidence>
<keyword evidence="2" id="KW-1185">Reference proteome</keyword>
<organism evidence="1 2">
    <name type="scientific">Chinstrap penguin adenovirus 2</name>
    <dbReference type="NCBI Taxonomy" id="1434088"/>
    <lineage>
        <taxon>Viruses</taxon>
        <taxon>Varidnaviria</taxon>
        <taxon>Bamfordvirae</taxon>
        <taxon>Preplasmiviricota</taxon>
        <taxon>Polisuviricotina</taxon>
        <taxon>Pharingeaviricetes</taxon>
        <taxon>Rowavirales</taxon>
        <taxon>Adenoviridae</taxon>
        <taxon>Siadenovirus</taxon>
        <taxon>Siadenovirus spheniscidae</taxon>
        <taxon>Penguin siadenovirus A</taxon>
    </lineage>
</organism>
<accession>A0A161CBA0</accession>
<dbReference type="Proteomes" id="UP000150550">
    <property type="component" value="Segment"/>
</dbReference>
<protein>
    <submittedName>
        <fullName evidence="1">ORF7</fullName>
    </submittedName>
</protein>
<gene>
    <name evidence="1" type="ORF">CSPAdV-2_gp21</name>
</gene>
<dbReference type="EMBL" id="KP144329">
    <property type="protein sequence ID" value="ALB78156.1"/>
    <property type="molecule type" value="Genomic_DNA"/>
</dbReference>
<sequence>MPLTWWLQAELHINEEDHFQQNLSLTLQAMAADKDERDFKVRISIHKEVEGEINILYDSQIDVWLRAMMTKMTVFTTGKGDILLKMLCSTTATTYSQAEIEAKKLKSQLEAGIYRTFGLCISPKFCRVACIAIQGNTIPTIDCANTGKPLVLLISTVDQPRFKEVKGDYIKDCIFHFKNLNVKDVEDDIAQFYATVYPCVSNPNSSDFDPNVVPDLDMLDLFE</sequence>